<organism evidence="2">
    <name type="scientific">Tuwongella immobilis</name>
    <dbReference type="NCBI Taxonomy" id="692036"/>
    <lineage>
        <taxon>Bacteria</taxon>
        <taxon>Pseudomonadati</taxon>
        <taxon>Planctomycetota</taxon>
        <taxon>Planctomycetia</taxon>
        <taxon>Gemmatales</taxon>
        <taxon>Gemmataceae</taxon>
        <taxon>Tuwongella</taxon>
    </lineage>
</organism>
<keyword evidence="3" id="KW-1185">Reference proteome</keyword>
<evidence type="ECO:0000256" key="1">
    <source>
        <dbReference type="SAM" id="MobiDB-lite"/>
    </source>
</evidence>
<dbReference type="InParanoid" id="A0A6C2YN56"/>
<feature type="region of interest" description="Disordered" evidence="1">
    <location>
        <begin position="55"/>
        <end position="148"/>
    </location>
</feature>
<dbReference type="AlphaFoldDB" id="A0A6C2YN56"/>
<sequence length="148" mass="15618">MRNLLALVGLVVVVFGGLGSYLGWYKVTRQPSTDGEVHLGVKVDTSKIKQDAHNAIERGGEIIQDIRKGKAERDAANADGTTAPAPVEPTPAPTNANNKPTPPVSLPTPFANFRNRRENAAPTSASEPVPTGATRNGGVPSDPGYRRP</sequence>
<evidence type="ECO:0000313" key="2">
    <source>
        <dbReference type="EMBL" id="VIP02814.1"/>
    </source>
</evidence>
<dbReference type="KEGG" id="tim:GMBLW1_11460"/>
<dbReference type="EMBL" id="LR593887">
    <property type="protein sequence ID" value="VTS02530.1"/>
    <property type="molecule type" value="Genomic_DNA"/>
</dbReference>
<dbReference type="Proteomes" id="UP000464378">
    <property type="component" value="Chromosome"/>
</dbReference>
<dbReference type="EMBL" id="LR586016">
    <property type="protein sequence ID" value="VIP02814.1"/>
    <property type="molecule type" value="Genomic_DNA"/>
</dbReference>
<name>A0A6C2YN56_9BACT</name>
<reference evidence="2" key="1">
    <citation type="submission" date="2019-04" db="EMBL/GenBank/DDBJ databases">
        <authorList>
            <consortium name="Science for Life Laboratories"/>
        </authorList>
    </citation>
    <scope>NUCLEOTIDE SEQUENCE</scope>
    <source>
        <strain evidence="2">MBLW1</strain>
    </source>
</reference>
<protein>
    <submittedName>
        <fullName evidence="2">Uncharacterized protein</fullName>
    </submittedName>
</protein>
<dbReference type="RefSeq" id="WP_162657948.1">
    <property type="nucleotide sequence ID" value="NZ_LR593887.1"/>
</dbReference>
<gene>
    <name evidence="2" type="ORF">GMBLW1_11460</name>
</gene>
<proteinExistence type="predicted"/>
<evidence type="ECO:0000313" key="3">
    <source>
        <dbReference type="Proteomes" id="UP000464378"/>
    </source>
</evidence>
<feature type="compositionally biased region" description="Basic and acidic residues" evidence="1">
    <location>
        <begin position="55"/>
        <end position="76"/>
    </location>
</feature>
<accession>A0A6C2YN56</accession>